<comment type="similarity">
    <text evidence="3">Belongs to the HAD-like hydrolase superfamily. CbbY/CbbZ/Gph/YieH family.</text>
</comment>
<comment type="catalytic activity">
    <reaction evidence="1">
        <text>2-phosphoglycolate + H2O = glycolate + phosphate</text>
        <dbReference type="Rhea" id="RHEA:14369"/>
        <dbReference type="ChEBI" id="CHEBI:15377"/>
        <dbReference type="ChEBI" id="CHEBI:29805"/>
        <dbReference type="ChEBI" id="CHEBI:43474"/>
        <dbReference type="ChEBI" id="CHEBI:58033"/>
        <dbReference type="EC" id="3.1.3.18"/>
    </reaction>
</comment>
<evidence type="ECO:0000313" key="6">
    <source>
        <dbReference type="Proteomes" id="UP000279760"/>
    </source>
</evidence>
<dbReference type="Gene3D" id="3.40.50.1000">
    <property type="entry name" value="HAD superfamily/HAD-like"/>
    <property type="match status" value="1"/>
</dbReference>
<evidence type="ECO:0000256" key="2">
    <source>
        <dbReference type="ARBA" id="ARBA00004818"/>
    </source>
</evidence>
<dbReference type="GO" id="GO:0008967">
    <property type="term" value="F:phosphoglycolate phosphatase activity"/>
    <property type="evidence" value="ECO:0007669"/>
    <property type="project" value="UniProtKB-EC"/>
</dbReference>
<dbReference type="Pfam" id="PF13419">
    <property type="entry name" value="HAD_2"/>
    <property type="match status" value="1"/>
</dbReference>
<dbReference type="RefSeq" id="WP_124941114.1">
    <property type="nucleotide sequence ID" value="NZ_CP033577.1"/>
</dbReference>
<dbReference type="GO" id="GO:0006281">
    <property type="term" value="P:DNA repair"/>
    <property type="evidence" value="ECO:0007669"/>
    <property type="project" value="TreeGrafter"/>
</dbReference>
<dbReference type="PANTHER" id="PTHR43434:SF1">
    <property type="entry name" value="PHOSPHOGLYCOLATE PHOSPHATASE"/>
    <property type="match status" value="1"/>
</dbReference>
<evidence type="ECO:0000256" key="3">
    <source>
        <dbReference type="ARBA" id="ARBA00006171"/>
    </source>
</evidence>
<gene>
    <name evidence="5" type="ORF">ECB94_17090</name>
</gene>
<dbReference type="SUPFAM" id="SSF56784">
    <property type="entry name" value="HAD-like"/>
    <property type="match status" value="1"/>
</dbReference>
<dbReference type="EC" id="3.1.3.18" evidence="4"/>
<dbReference type="Proteomes" id="UP000279760">
    <property type="component" value="Chromosome 1"/>
</dbReference>
<dbReference type="InterPro" id="IPR036412">
    <property type="entry name" value="HAD-like_sf"/>
</dbReference>
<dbReference type="Gene3D" id="1.10.150.240">
    <property type="entry name" value="Putative phosphatase, domain 2"/>
    <property type="match status" value="1"/>
</dbReference>
<dbReference type="InterPro" id="IPR050155">
    <property type="entry name" value="HAD-like_hydrolase_sf"/>
</dbReference>
<dbReference type="PANTHER" id="PTHR43434">
    <property type="entry name" value="PHOSPHOGLYCOLATE PHOSPHATASE"/>
    <property type="match status" value="1"/>
</dbReference>
<comment type="pathway">
    <text evidence="2">Organic acid metabolism; glycolate biosynthesis; glycolate from 2-phosphoglycolate: step 1/1.</text>
</comment>
<dbReference type="InterPro" id="IPR023214">
    <property type="entry name" value="HAD_sf"/>
</dbReference>
<name>A0A3G4VGX4_9VIBR</name>
<accession>A0A3G4VGX4</accession>
<evidence type="ECO:0000313" key="5">
    <source>
        <dbReference type="EMBL" id="AYV22862.1"/>
    </source>
</evidence>
<dbReference type="InterPro" id="IPR023198">
    <property type="entry name" value="PGP-like_dom2"/>
</dbReference>
<keyword evidence="5" id="KW-0378">Hydrolase</keyword>
<evidence type="ECO:0000256" key="4">
    <source>
        <dbReference type="ARBA" id="ARBA00013078"/>
    </source>
</evidence>
<sequence>MKLDAILWDYDGTLVNSVPKNIDITKTILSIVAPHLSNENLPKYLLSEDLYHEANHGAKNWQELYVDYYGLTHEEMLVAGGMWAEHQEKNQTEVSLFNGIQGVIEQFSNIPHGICSQNSQNNIRRVLKNHGINLPFKSVVGYDDVPDGSQKPNPYGGIKCVESILGSKNEQLLMYIGDHEADTQFARNLQKELGTGSKVISVAAAYSRSEPDGWLAKPDYVAHKVEDLLQIIGKYA</sequence>
<reference evidence="5 6" key="1">
    <citation type="submission" date="2018-11" db="EMBL/GenBank/DDBJ databases">
        <title>Complete Genome Sequence of Vbrio mediterranei 117-T6: a Potential Pathogen Bacteria Isolated from the Conchocelis of Pyropia.</title>
        <authorList>
            <person name="Liu Q."/>
        </authorList>
    </citation>
    <scope>NUCLEOTIDE SEQUENCE [LARGE SCALE GENOMIC DNA]</scope>
    <source>
        <strain evidence="5 6">117-T6</strain>
    </source>
</reference>
<dbReference type="GeneID" id="64086009"/>
<protein>
    <recommendedName>
        <fullName evidence="4">phosphoglycolate phosphatase</fullName>
        <ecNumber evidence="4">3.1.3.18</ecNumber>
    </recommendedName>
</protein>
<dbReference type="InterPro" id="IPR041492">
    <property type="entry name" value="HAD_2"/>
</dbReference>
<organism evidence="5 6">
    <name type="scientific">Vibrio mediterranei</name>
    <dbReference type="NCBI Taxonomy" id="689"/>
    <lineage>
        <taxon>Bacteria</taxon>
        <taxon>Pseudomonadati</taxon>
        <taxon>Pseudomonadota</taxon>
        <taxon>Gammaproteobacteria</taxon>
        <taxon>Vibrionales</taxon>
        <taxon>Vibrionaceae</taxon>
        <taxon>Vibrio</taxon>
    </lineage>
</organism>
<evidence type="ECO:0000256" key="1">
    <source>
        <dbReference type="ARBA" id="ARBA00000830"/>
    </source>
</evidence>
<proteinExistence type="inferred from homology"/>
<dbReference type="AlphaFoldDB" id="A0A3G4VGX4"/>
<dbReference type="EMBL" id="CP033577">
    <property type="protein sequence ID" value="AYV22862.1"/>
    <property type="molecule type" value="Genomic_DNA"/>
</dbReference>